<evidence type="ECO:0000313" key="2">
    <source>
        <dbReference type="EMBL" id="WMV48456.1"/>
    </source>
</evidence>
<dbReference type="EMBL" id="CP133620">
    <property type="protein sequence ID" value="WMV48456.1"/>
    <property type="molecule type" value="Genomic_DNA"/>
</dbReference>
<reference evidence="2" key="1">
    <citation type="submission" date="2023-08" db="EMBL/GenBank/DDBJ databases">
        <title>A de novo genome assembly of Solanum verrucosum Schlechtendal, a Mexican diploid species geographically isolated from the other diploid A-genome species in potato relatives.</title>
        <authorList>
            <person name="Hosaka K."/>
        </authorList>
    </citation>
    <scope>NUCLEOTIDE SEQUENCE</scope>
    <source>
        <tissue evidence="2">Young leaves</tissue>
    </source>
</reference>
<sequence length="314" mass="36112">MYSLPEKENRLNTHTVFEDTVQGSGVLYEEFNQFSHMPLRCDEEVVLTDGSEEVSSSNMPDVEQVQEEISDGSDQQLAGPMMAALSASPRRLFLHSWTVSSQSFKAVVTFVKNFRWAHPGVHVRTDTNPIFEGYDVGWYFFSNIPSICTGYGMVKSTGDPRIYKILISLELILILVGTFIHHLAMYSIIYWFRDMPFRLIGAKAKFMIELIPIIMLAALHHFFEFNYGYLSLVVGFTTYFYIIAHFMHVAYDIEGKDVLLGLVMQVLAYLLNGELLFRALGLSFCVVLCFYRYVMYSTPELPHHRKKELERLPC</sequence>
<feature type="transmembrane region" description="Helical" evidence="1">
    <location>
        <begin position="229"/>
        <end position="251"/>
    </location>
</feature>
<feature type="transmembrane region" description="Helical" evidence="1">
    <location>
        <begin position="204"/>
        <end position="223"/>
    </location>
</feature>
<keyword evidence="1" id="KW-0812">Transmembrane</keyword>
<dbReference type="AlphaFoldDB" id="A0AAF0UN40"/>
<keyword evidence="1" id="KW-1133">Transmembrane helix</keyword>
<keyword evidence="1" id="KW-0472">Membrane</keyword>
<evidence type="ECO:0000256" key="1">
    <source>
        <dbReference type="SAM" id="Phobius"/>
    </source>
</evidence>
<organism evidence="2 3">
    <name type="scientific">Solanum verrucosum</name>
    <dbReference type="NCBI Taxonomy" id="315347"/>
    <lineage>
        <taxon>Eukaryota</taxon>
        <taxon>Viridiplantae</taxon>
        <taxon>Streptophyta</taxon>
        <taxon>Embryophyta</taxon>
        <taxon>Tracheophyta</taxon>
        <taxon>Spermatophyta</taxon>
        <taxon>Magnoliopsida</taxon>
        <taxon>eudicotyledons</taxon>
        <taxon>Gunneridae</taxon>
        <taxon>Pentapetalae</taxon>
        <taxon>asterids</taxon>
        <taxon>lamiids</taxon>
        <taxon>Solanales</taxon>
        <taxon>Solanaceae</taxon>
        <taxon>Solanoideae</taxon>
        <taxon>Solaneae</taxon>
        <taxon>Solanum</taxon>
    </lineage>
</organism>
<name>A0AAF0UN40_SOLVR</name>
<evidence type="ECO:0000313" key="3">
    <source>
        <dbReference type="Proteomes" id="UP001234989"/>
    </source>
</evidence>
<feature type="transmembrane region" description="Helical" evidence="1">
    <location>
        <begin position="171"/>
        <end position="192"/>
    </location>
</feature>
<accession>A0AAF0UN40</accession>
<gene>
    <name evidence="2" type="ORF">MTR67_041841</name>
</gene>
<protein>
    <submittedName>
        <fullName evidence="2">Uncharacterized protein</fullName>
    </submittedName>
</protein>
<dbReference type="Proteomes" id="UP001234989">
    <property type="component" value="Chromosome 9"/>
</dbReference>
<keyword evidence="3" id="KW-1185">Reference proteome</keyword>
<proteinExistence type="predicted"/>